<dbReference type="Pfam" id="PF09821">
    <property type="entry name" value="AAA_assoc_C"/>
    <property type="match status" value="1"/>
</dbReference>
<dbReference type="AlphaFoldDB" id="A0A7W7SAR1"/>
<dbReference type="SUPFAM" id="SSF52540">
    <property type="entry name" value="P-loop containing nucleoside triphosphate hydrolases"/>
    <property type="match status" value="1"/>
</dbReference>
<name>A0A7W7SAR1_9ACTN</name>
<keyword evidence="2" id="KW-0547">Nucleotide-binding</keyword>
<dbReference type="PANTHER" id="PTHR42788">
    <property type="entry name" value="TAURINE IMPORT ATP-BINDING PROTEIN-RELATED"/>
    <property type="match status" value="1"/>
</dbReference>
<accession>A0A7W7SAR1</accession>
<dbReference type="GO" id="GO:0005524">
    <property type="term" value="F:ATP binding"/>
    <property type="evidence" value="ECO:0007669"/>
    <property type="project" value="UniProtKB-KW"/>
</dbReference>
<reference evidence="6 7" key="1">
    <citation type="submission" date="2020-08" db="EMBL/GenBank/DDBJ databases">
        <title>Sequencing the genomes of 1000 actinobacteria strains.</title>
        <authorList>
            <person name="Klenk H.-P."/>
        </authorList>
    </citation>
    <scope>NUCLEOTIDE SEQUENCE [LARGE SCALE GENOMIC DNA]</scope>
    <source>
        <strain evidence="6 7">DSM 44786</strain>
    </source>
</reference>
<dbReference type="InterPro" id="IPR050166">
    <property type="entry name" value="ABC_transporter_ATP-bind"/>
</dbReference>
<evidence type="ECO:0000256" key="1">
    <source>
        <dbReference type="ARBA" id="ARBA00022448"/>
    </source>
</evidence>
<dbReference type="Gene3D" id="3.40.50.300">
    <property type="entry name" value="P-loop containing nucleotide triphosphate hydrolases"/>
    <property type="match status" value="1"/>
</dbReference>
<dbReference type="GO" id="GO:0016887">
    <property type="term" value="F:ATP hydrolysis activity"/>
    <property type="evidence" value="ECO:0007669"/>
    <property type="project" value="InterPro"/>
</dbReference>
<keyword evidence="3 6" id="KW-0067">ATP-binding</keyword>
<dbReference type="PANTHER" id="PTHR42788:SF13">
    <property type="entry name" value="ALIPHATIC SULFONATES IMPORT ATP-BINDING PROTEIN SSUB"/>
    <property type="match status" value="1"/>
</dbReference>
<feature type="domain" description="ABC transporter" evidence="5">
    <location>
        <begin position="27"/>
        <end position="261"/>
    </location>
</feature>
<gene>
    <name evidence="6" type="ORF">F4556_001491</name>
</gene>
<dbReference type="PROSITE" id="PS50893">
    <property type="entry name" value="ABC_TRANSPORTER_2"/>
    <property type="match status" value="1"/>
</dbReference>
<evidence type="ECO:0000313" key="7">
    <source>
        <dbReference type="Proteomes" id="UP000573327"/>
    </source>
</evidence>
<feature type="region of interest" description="Disordered" evidence="4">
    <location>
        <begin position="274"/>
        <end position="302"/>
    </location>
</feature>
<dbReference type="SMART" id="SM00382">
    <property type="entry name" value="AAA"/>
    <property type="match status" value="1"/>
</dbReference>
<organism evidence="6 7">
    <name type="scientific">Kitasatospora gansuensis</name>
    <dbReference type="NCBI Taxonomy" id="258050"/>
    <lineage>
        <taxon>Bacteria</taxon>
        <taxon>Bacillati</taxon>
        <taxon>Actinomycetota</taxon>
        <taxon>Actinomycetes</taxon>
        <taxon>Kitasatosporales</taxon>
        <taxon>Streptomycetaceae</taxon>
        <taxon>Kitasatospora</taxon>
    </lineage>
</organism>
<dbReference type="InterPro" id="IPR003593">
    <property type="entry name" value="AAA+_ATPase"/>
</dbReference>
<evidence type="ECO:0000256" key="3">
    <source>
        <dbReference type="ARBA" id="ARBA00022840"/>
    </source>
</evidence>
<dbReference type="Proteomes" id="UP000573327">
    <property type="component" value="Unassembled WGS sequence"/>
</dbReference>
<comment type="caution">
    <text evidence="6">The sequence shown here is derived from an EMBL/GenBank/DDBJ whole genome shotgun (WGS) entry which is preliminary data.</text>
</comment>
<dbReference type="EMBL" id="JACHJR010000001">
    <property type="protein sequence ID" value="MBB4945956.1"/>
    <property type="molecule type" value="Genomic_DNA"/>
</dbReference>
<proteinExistence type="predicted"/>
<dbReference type="RefSeq" id="WP_184912701.1">
    <property type="nucleotide sequence ID" value="NZ_JACHJR010000001.1"/>
</dbReference>
<dbReference type="Pfam" id="PF00005">
    <property type="entry name" value="ABC_tran"/>
    <property type="match status" value="1"/>
</dbReference>
<dbReference type="PROSITE" id="PS00211">
    <property type="entry name" value="ABC_TRANSPORTER_1"/>
    <property type="match status" value="1"/>
</dbReference>
<evidence type="ECO:0000259" key="5">
    <source>
        <dbReference type="PROSITE" id="PS50893"/>
    </source>
</evidence>
<dbReference type="CDD" id="cd03293">
    <property type="entry name" value="ABC_NrtD_SsuB_transporters"/>
    <property type="match status" value="1"/>
</dbReference>
<sequence length="469" mass="50101">MKLTTLLRRPLAASARPERAVDGEVLLETVGLTKSYAGADGELPVLGGIDLEIRAGEVVALLGRSGSGKSTLLRCLAGLVPASSGTVSYRGRALNGANPGTAMVFQNFALLPWLTVQQNVELGLEAQGWNAPDRAEAARQAIDLVGLDGFESAYPKELSGGMRQRVGFARALVVEPDVLMMDEPFSALDVLTAENLRGELMELWESGRFPTRAIVLVTHNIEEAVLMADRIVVLGSRPYGTVQATFEVGQDRPRDRNSPAFEELIDQVYRTMTGHPKETATPGRTTTVDRRTPANTPLPPASVDGLSGLAELVAHAGGRCDLADLADDLGLAVDDILPLVDALDLLGLATVGADDAPSDGAGGGDLVLTERGTAFARADVQTSKTIFAMAAISVPLVQLITSSLRQNPSGTLRAGFFRDVLAHHFTSVQVDRQLETATDWGRYAELYTYDAEPQAYRLDENGLLGRQDE</sequence>
<evidence type="ECO:0000256" key="4">
    <source>
        <dbReference type="SAM" id="MobiDB-lite"/>
    </source>
</evidence>
<protein>
    <submittedName>
        <fullName evidence="6">NitT/TauT family transport system ATP-binding protein</fullName>
    </submittedName>
</protein>
<dbReference type="InterPro" id="IPR018632">
    <property type="entry name" value="AAA-associated_dom_C"/>
</dbReference>
<dbReference type="InterPro" id="IPR027417">
    <property type="entry name" value="P-loop_NTPase"/>
</dbReference>
<dbReference type="InterPro" id="IPR003439">
    <property type="entry name" value="ABC_transporter-like_ATP-bd"/>
</dbReference>
<dbReference type="InterPro" id="IPR017871">
    <property type="entry name" value="ABC_transporter-like_CS"/>
</dbReference>
<keyword evidence="1" id="KW-0813">Transport</keyword>
<evidence type="ECO:0000313" key="6">
    <source>
        <dbReference type="EMBL" id="MBB4945956.1"/>
    </source>
</evidence>
<keyword evidence="7" id="KW-1185">Reference proteome</keyword>
<evidence type="ECO:0000256" key="2">
    <source>
        <dbReference type="ARBA" id="ARBA00022741"/>
    </source>
</evidence>